<keyword evidence="2" id="KW-1185">Reference proteome</keyword>
<protein>
    <submittedName>
        <fullName evidence="1">Uncharacterized protein</fullName>
    </submittedName>
</protein>
<name>A0ACC0EP17_9BASI</name>
<reference evidence="2" key="2">
    <citation type="journal article" date="2018" name="Mol. Plant Microbe Interact.">
        <title>Genome sequence resources for the wheat stripe rust pathogen (Puccinia striiformis f. sp. tritici) and the barley stripe rust pathogen (Puccinia striiformis f. sp. hordei).</title>
        <authorList>
            <person name="Xia C."/>
            <person name="Wang M."/>
            <person name="Yin C."/>
            <person name="Cornejo O.E."/>
            <person name="Hulbert S.H."/>
            <person name="Chen X."/>
        </authorList>
    </citation>
    <scope>NUCLEOTIDE SEQUENCE [LARGE SCALE GENOMIC DNA]</scope>
    <source>
        <strain evidence="2">93-210</strain>
    </source>
</reference>
<organism evidence="1 2">
    <name type="scientific">Puccinia striiformis f. sp. tritici</name>
    <dbReference type="NCBI Taxonomy" id="168172"/>
    <lineage>
        <taxon>Eukaryota</taxon>
        <taxon>Fungi</taxon>
        <taxon>Dikarya</taxon>
        <taxon>Basidiomycota</taxon>
        <taxon>Pucciniomycotina</taxon>
        <taxon>Pucciniomycetes</taxon>
        <taxon>Pucciniales</taxon>
        <taxon>Pucciniaceae</taxon>
        <taxon>Puccinia</taxon>
    </lineage>
</organism>
<dbReference type="EMBL" id="CM045868">
    <property type="protein sequence ID" value="KAI7957195.1"/>
    <property type="molecule type" value="Genomic_DNA"/>
</dbReference>
<accession>A0ACC0EP17</accession>
<evidence type="ECO:0000313" key="2">
    <source>
        <dbReference type="Proteomes" id="UP001060170"/>
    </source>
</evidence>
<dbReference type="Proteomes" id="UP001060170">
    <property type="component" value="Chromosome 4"/>
</dbReference>
<sequence>MAPSAALGLGPVPSKPSESWETAYVFAFIYRFTSLCHDLQIGLKLRAAQDLERILEVDTRTSPSGSTEEPSPASPESDAREILTAILSTFHDNLKTANASAWARWLKTYIEDLVKHELQQPMFSILKWEENYLRTRENGFWDLDWQEKVHLLRVLVDHQLTYSTKIKSIIDENYDKPAVKSTKQQTNLSTKVDVKSSQNTLLIKPLGVDRNSCIWWQIDDSPRIYGSGNPAKSEHYWKVLSTTQSEYDELSSKLDVNPVLRSSDPSQVIPDPSGTEKPPAKKVKIPSMFSSSRKKTAQQEQHLQAEWDLGQKLTEVAQVNIEAGEQRIEQLIKEARRLEDIEARKQRRIALANAPKRDADLTRATPGFGVRSRLRSQLTKPDYVCDSDIIDRKLERAIQQYEKSSTGGSDSGKKAKHSKRKRKGRANDSRDSDSEDSEYNSGHEASVAGSNDGDDTTEIDGSTETGRPSRKRARGPKKVAAPAERRSLRVRTKIEVEAEEEPKSLVVEEESQPSASTWSRSKPPVSSSNSEVPEGPSADSVDLNGNVSVWSRGKLIYTAGNNKCKVFPSHQSCIESCSTCTLQFPDTSKPGSAPEEPNAVASNSLSGLQARLEAMAGDDDDENENDKNSTNLGEDDKKDAAPTHREALEGIDQETQQGPSLSNLFDIEDNPIQVDIGTSKSASEHLEGGKASTSSTIIEMLHEKPARTQSGQDEATHNQIHIASPAGPVQHINAPVLSSIV</sequence>
<reference evidence="1 2" key="3">
    <citation type="journal article" date="2022" name="Microbiol. Spectr.">
        <title>Folding features and dynamics of 3D genome architecture in plant fungal pathogens.</title>
        <authorList>
            <person name="Xia C."/>
        </authorList>
    </citation>
    <scope>NUCLEOTIDE SEQUENCE [LARGE SCALE GENOMIC DNA]</scope>
    <source>
        <strain evidence="1 2">93-210</strain>
    </source>
</reference>
<comment type="caution">
    <text evidence="1">The sequence shown here is derived from an EMBL/GenBank/DDBJ whole genome shotgun (WGS) entry which is preliminary data.</text>
</comment>
<proteinExistence type="predicted"/>
<gene>
    <name evidence="1" type="ORF">MJO28_004290</name>
</gene>
<reference evidence="2" key="1">
    <citation type="journal article" date="2018" name="BMC Genomics">
        <title>Genomic insights into host adaptation between the wheat stripe rust pathogen (Puccinia striiformis f. sp. tritici) and the barley stripe rust pathogen (Puccinia striiformis f. sp. hordei).</title>
        <authorList>
            <person name="Xia C."/>
            <person name="Wang M."/>
            <person name="Yin C."/>
            <person name="Cornejo O.E."/>
            <person name="Hulbert S.H."/>
            <person name="Chen X."/>
        </authorList>
    </citation>
    <scope>NUCLEOTIDE SEQUENCE [LARGE SCALE GENOMIC DNA]</scope>
    <source>
        <strain evidence="2">93-210</strain>
    </source>
</reference>
<evidence type="ECO:0000313" key="1">
    <source>
        <dbReference type="EMBL" id="KAI7957195.1"/>
    </source>
</evidence>